<gene>
    <name evidence="2" type="ORF">EDC18_101230</name>
</gene>
<dbReference type="Pfam" id="PF07875">
    <property type="entry name" value="Coat_F"/>
    <property type="match status" value="1"/>
</dbReference>
<sequence>MMQEKDMVNDALSQLKSSLTTYSTAISECDNQQLRQTLQQIRNQCEQSQYELYQMAKSKSLYQPAQQANQQEIQQVRSQHQGMN</sequence>
<evidence type="ECO:0000313" key="3">
    <source>
        <dbReference type="Proteomes" id="UP000294902"/>
    </source>
</evidence>
<protein>
    <submittedName>
        <fullName evidence="2">Coat F domain-containing protein</fullName>
    </submittedName>
</protein>
<reference evidence="2 3" key="1">
    <citation type="submission" date="2019-03" db="EMBL/GenBank/DDBJ databases">
        <title>Genomic Encyclopedia of Type Strains, Phase IV (KMG-IV): sequencing the most valuable type-strain genomes for metagenomic binning, comparative biology and taxonomic classification.</title>
        <authorList>
            <person name="Goeker M."/>
        </authorList>
    </citation>
    <scope>NUCLEOTIDE SEQUENCE [LARGE SCALE GENOMIC DNA]</scope>
    <source>
        <strain evidence="2 3">DSM 24629</strain>
    </source>
</reference>
<dbReference type="Proteomes" id="UP000294902">
    <property type="component" value="Unassembled WGS sequence"/>
</dbReference>
<evidence type="ECO:0000256" key="1">
    <source>
        <dbReference type="SAM" id="MobiDB-lite"/>
    </source>
</evidence>
<dbReference type="Gene3D" id="1.20.1260.10">
    <property type="match status" value="1"/>
</dbReference>
<accession>A0A4R3MQ67</accession>
<dbReference type="InterPro" id="IPR012851">
    <property type="entry name" value="Spore_coat_CotF-like"/>
</dbReference>
<evidence type="ECO:0000313" key="2">
    <source>
        <dbReference type="EMBL" id="TCT16934.1"/>
    </source>
</evidence>
<dbReference type="AlphaFoldDB" id="A0A4R3MQ67"/>
<proteinExistence type="predicted"/>
<feature type="region of interest" description="Disordered" evidence="1">
    <location>
        <begin position="63"/>
        <end position="84"/>
    </location>
</feature>
<keyword evidence="3" id="KW-1185">Reference proteome</keyword>
<organism evidence="2 3">
    <name type="scientific">Natranaerovirga pectinivora</name>
    <dbReference type="NCBI Taxonomy" id="682400"/>
    <lineage>
        <taxon>Bacteria</taxon>
        <taxon>Bacillati</taxon>
        <taxon>Bacillota</taxon>
        <taxon>Clostridia</taxon>
        <taxon>Lachnospirales</taxon>
        <taxon>Natranaerovirgaceae</taxon>
        <taxon>Natranaerovirga</taxon>
    </lineage>
</organism>
<name>A0A4R3MQ67_9FIRM</name>
<comment type="caution">
    <text evidence="2">The sequence shown here is derived from an EMBL/GenBank/DDBJ whole genome shotgun (WGS) entry which is preliminary data.</text>
</comment>
<dbReference type="EMBL" id="SMAL01000001">
    <property type="protein sequence ID" value="TCT16934.1"/>
    <property type="molecule type" value="Genomic_DNA"/>
</dbReference>
<dbReference type="InterPro" id="IPR012347">
    <property type="entry name" value="Ferritin-like"/>
</dbReference>
<feature type="compositionally biased region" description="Low complexity" evidence="1">
    <location>
        <begin position="63"/>
        <end position="75"/>
    </location>
</feature>